<dbReference type="InterPro" id="IPR000719">
    <property type="entry name" value="Prot_kinase_dom"/>
</dbReference>
<feature type="compositionally biased region" description="Polar residues" evidence="3">
    <location>
        <begin position="370"/>
        <end position="388"/>
    </location>
</feature>
<evidence type="ECO:0000256" key="2">
    <source>
        <dbReference type="ARBA" id="ARBA00030237"/>
    </source>
</evidence>
<dbReference type="GO" id="GO:0005524">
    <property type="term" value="F:ATP binding"/>
    <property type="evidence" value="ECO:0007669"/>
    <property type="project" value="InterPro"/>
</dbReference>
<dbReference type="PANTHER" id="PTHR24348:SF68">
    <property type="entry name" value="SERINE_THREONINE-PROTEIN KINASE ATG1C"/>
    <property type="match status" value="1"/>
</dbReference>
<comment type="caution">
    <text evidence="5">The sequence shown here is derived from an EMBL/GenBank/DDBJ whole genome shotgun (WGS) entry which is preliminary data.</text>
</comment>
<dbReference type="PANTHER" id="PTHR24348">
    <property type="entry name" value="SERINE/THREONINE-PROTEIN KINASE UNC-51-RELATED"/>
    <property type="match status" value="1"/>
</dbReference>
<protein>
    <recommendedName>
        <fullName evidence="2">Autophagy-related protein 1</fullName>
    </recommendedName>
</protein>
<feature type="region of interest" description="Disordered" evidence="3">
    <location>
        <begin position="400"/>
        <end position="421"/>
    </location>
</feature>
<dbReference type="PROSITE" id="PS50011">
    <property type="entry name" value="PROTEIN_KINASE_DOM"/>
    <property type="match status" value="1"/>
</dbReference>
<feature type="domain" description="Protein kinase" evidence="4">
    <location>
        <begin position="47"/>
        <end position="334"/>
    </location>
</feature>
<dbReference type="InterPro" id="IPR011009">
    <property type="entry name" value="Kinase-like_dom_sf"/>
</dbReference>
<evidence type="ECO:0000259" key="4">
    <source>
        <dbReference type="PROSITE" id="PS50011"/>
    </source>
</evidence>
<evidence type="ECO:0000256" key="1">
    <source>
        <dbReference type="ARBA" id="ARBA00004623"/>
    </source>
</evidence>
<dbReference type="Gene3D" id="3.30.200.20">
    <property type="entry name" value="Phosphorylase Kinase, domain 1"/>
    <property type="match status" value="1"/>
</dbReference>
<feature type="region of interest" description="Disordered" evidence="3">
    <location>
        <begin position="1259"/>
        <end position="1344"/>
    </location>
</feature>
<feature type="compositionally biased region" description="Polar residues" evidence="3">
    <location>
        <begin position="1317"/>
        <end position="1335"/>
    </location>
</feature>
<feature type="compositionally biased region" description="Low complexity" evidence="3">
    <location>
        <begin position="1274"/>
        <end position="1316"/>
    </location>
</feature>
<accession>A0A9P9WNJ1</accession>
<comment type="subcellular location">
    <subcellularLocation>
        <location evidence="1">Preautophagosomal structure membrane</location>
        <topology evidence="1">Peripheral membrane protein</topology>
    </subcellularLocation>
</comment>
<dbReference type="Proteomes" id="UP000829685">
    <property type="component" value="Unassembled WGS sequence"/>
</dbReference>
<dbReference type="GO" id="GO:0034045">
    <property type="term" value="C:phagophore assembly site membrane"/>
    <property type="evidence" value="ECO:0007669"/>
    <property type="project" value="UniProtKB-SubCell"/>
</dbReference>
<reference evidence="5" key="1">
    <citation type="submission" date="2021-03" db="EMBL/GenBank/DDBJ databases">
        <title>Revisited historic fungal species revealed as producer of novel bioactive compounds through whole genome sequencing and comparative genomics.</title>
        <authorList>
            <person name="Vignolle G.A."/>
            <person name="Hochenegger N."/>
            <person name="Mach R.L."/>
            <person name="Mach-Aigner A.R."/>
            <person name="Javad Rahimi M."/>
            <person name="Salim K.A."/>
            <person name="Chan C.M."/>
            <person name="Lim L.B.L."/>
            <person name="Cai F."/>
            <person name="Druzhinina I.S."/>
            <person name="U'Ren J.M."/>
            <person name="Derntl C."/>
        </authorList>
    </citation>
    <scope>NUCLEOTIDE SEQUENCE</scope>
    <source>
        <strain evidence="5">TUCIM 5799</strain>
    </source>
</reference>
<evidence type="ECO:0000313" key="5">
    <source>
        <dbReference type="EMBL" id="KAI1872535.1"/>
    </source>
</evidence>
<dbReference type="EMBL" id="JAFIMR010000011">
    <property type="protein sequence ID" value="KAI1872535.1"/>
    <property type="molecule type" value="Genomic_DNA"/>
</dbReference>
<dbReference type="Pfam" id="PF00069">
    <property type="entry name" value="Pkinase"/>
    <property type="match status" value="1"/>
</dbReference>
<evidence type="ECO:0000256" key="3">
    <source>
        <dbReference type="SAM" id="MobiDB-lite"/>
    </source>
</evidence>
<dbReference type="GO" id="GO:0010506">
    <property type="term" value="P:regulation of autophagy"/>
    <property type="evidence" value="ECO:0007669"/>
    <property type="project" value="InterPro"/>
</dbReference>
<keyword evidence="6" id="KW-1185">Reference proteome</keyword>
<evidence type="ECO:0000313" key="6">
    <source>
        <dbReference type="Proteomes" id="UP000829685"/>
    </source>
</evidence>
<proteinExistence type="predicted"/>
<dbReference type="SUPFAM" id="SSF56112">
    <property type="entry name" value="Protein kinase-like (PK-like)"/>
    <property type="match status" value="1"/>
</dbReference>
<gene>
    <name evidence="5" type="ORF">JX265_005415</name>
</gene>
<sequence>MKVDPVLEEDGPLATQNHAQAKADLNYTWVPGPVPSLLQQWKGSDRYNILNVVARRQYVTVYKVSCKYDGTPYAAKEVNKRQFARNGIPDQKVYEEMKILRNAQHSNIVRHMKYIDWNSPTFIIIMEYISGGDLCQFVERHGCLTEAYVKAMARQTLGALDFLHQNLLVHRDIKPSSILIESDQPFTVKLAGFSLSKADNDEQYLQTFTEPLPYCAPESYPGFSRYDSHGKKMPRGWSHPGSQTFVGSKHECAVDIWGLGGTLYFALTRQPPVHVSRGMSESELLHRIMSSPLNTTPLLERNICQDCVHFLSSMLLRRPEARASIGHLQALPWLISSKSMDENHELGLQPDTHMARDGPENSFAAEAGEQDTSISDSGYGTTSNSTRRVSLKGDPAVFTHEGPVSSQVNTDADDNGTIYSNNSSMSDVRTEIYNSQLAKDLFARLDLSVVDMEVLDNLTRTLPELLKALAFKLGHNAPSQMYRDIMVFLYKHRHSITKLFRESYLCTQASGKSAVQVRPKEPPATDVMDRWLNAPDMPEYEDITVDVAEEQVDDSDDGFDDDAQIPGLEEYRKLVSSDPGYDWLLTLTFTVDWDPVAFLAAQEYGGPIHEAVAKAITLTGDLRDAQALSCQEYLAQTWPSSGPLLMQLIENLIRNRDTGAEFDCQTPNGTQLSASIVQSVLLLKASGIPDFVAEIGEQLAWLGAALQPSTSDLSLGMQRCIPFVDKIHCITLDNEHDYLECSIKFWLREPEVASQREQGQCWHALFRRPVLVEGFPILRRSKRGAGLEMSLEMMAALTGARSVDIFNFKVYIKGFSAMLVPTKRFDDTIVWHLLHNTSPDDRISYLDCPISHEDIQLASLGSARHIVGWCSEVDCSIGNRQANPFVRKSGLPRTHSGCALEKVEIQGGQFILGTASFSIGNREKPVHISRAGYMNKMQWISSKYVIFWDEAEKRGWLVNGARALLHLLRASLEHSKKKFKSAFLLEPQALGNITLAAGADSALDALIDPKNRTLTLYIDKSEVYEEETRTKIAGTSTVHVVTRRQTRYYQLEDRVEHIYNMLEKLIDHQADIERQSGLQLNARPRRYLEGWDFSDLVTDGDPFFPKVSTLQTIGKGWVDFTRAIHAVCLFGQGFGEMIRPRQTMVPACPRWNRLPIDRYYLAACVQDIKEIIKNDGDDTINPTRLCDTILWHMKQTTFQACPCTKDVTAKHYDPVQVLFPKAFSSILKLKPPVSLEDRGAVIFGHNMNLHWHWRDHGSPVKGDPPLDTPAAVPTGNSGSLGLSSNTGALGSRSNSSLSLRSDTPPSSQLSPPFSSSNELHSPTGDTPATLNNTSRAGGKRFFSELGAPISSIGKRFKSIK</sequence>
<feature type="region of interest" description="Disordered" evidence="3">
    <location>
        <begin position="368"/>
        <end position="388"/>
    </location>
</feature>
<name>A0A9P9WNJ1_9PEZI</name>
<dbReference type="GO" id="GO:0004674">
    <property type="term" value="F:protein serine/threonine kinase activity"/>
    <property type="evidence" value="ECO:0007669"/>
    <property type="project" value="InterPro"/>
</dbReference>
<dbReference type="InterPro" id="IPR045269">
    <property type="entry name" value="Atg1-like"/>
</dbReference>
<dbReference type="Gene3D" id="1.10.510.10">
    <property type="entry name" value="Transferase(Phosphotransferase) domain 1"/>
    <property type="match status" value="1"/>
</dbReference>
<organism evidence="5 6">
    <name type="scientific">Neoarthrinium moseri</name>
    <dbReference type="NCBI Taxonomy" id="1658444"/>
    <lineage>
        <taxon>Eukaryota</taxon>
        <taxon>Fungi</taxon>
        <taxon>Dikarya</taxon>
        <taxon>Ascomycota</taxon>
        <taxon>Pezizomycotina</taxon>
        <taxon>Sordariomycetes</taxon>
        <taxon>Xylariomycetidae</taxon>
        <taxon>Amphisphaeriales</taxon>
        <taxon>Apiosporaceae</taxon>
        <taxon>Neoarthrinium</taxon>
    </lineage>
</organism>